<comment type="similarity">
    <text evidence="1">Belongs to the thioesterase family.</text>
</comment>
<sequence>MSCLILFPYAGGSKKCFKIIERLIGDNSKVITIDYDNKSFELDKNDVVFFIKKIVQFLKKIDDDIIFFGHSLGAIIAYECALAIPDNKCKKLIVSSCLPPKLFMKKLMSSGNIDDLVEQLISNDAVPSVIKENDMVTENTRNRIKNHISILQDYKVNRSKELDIPICAISSHRDLIAPYKDMKLWCDYTCNYFTHQLVFGDHFYFRENSRLIDKIV</sequence>
<dbReference type="EMBL" id="FQUH01000012">
    <property type="protein sequence ID" value="SHF55361.1"/>
    <property type="molecule type" value="Genomic_DNA"/>
</dbReference>
<name>A0A1M5CKY4_VIBGA</name>
<dbReference type="SUPFAM" id="SSF53474">
    <property type="entry name" value="alpha/beta-Hydrolases"/>
    <property type="match status" value="1"/>
</dbReference>
<dbReference type="InterPro" id="IPR001031">
    <property type="entry name" value="Thioesterase"/>
</dbReference>
<dbReference type="AlphaFoldDB" id="A0A1M5CKY4"/>
<dbReference type="GO" id="GO:0008610">
    <property type="term" value="P:lipid biosynthetic process"/>
    <property type="evidence" value="ECO:0007669"/>
    <property type="project" value="TreeGrafter"/>
</dbReference>
<dbReference type="PANTHER" id="PTHR11487">
    <property type="entry name" value="THIOESTERASE"/>
    <property type="match status" value="1"/>
</dbReference>
<organism evidence="3 4">
    <name type="scientific">Vibrio gazogenes DSM 21264 = NBRC 103151</name>
    <dbReference type="NCBI Taxonomy" id="1123492"/>
    <lineage>
        <taxon>Bacteria</taxon>
        <taxon>Pseudomonadati</taxon>
        <taxon>Pseudomonadota</taxon>
        <taxon>Gammaproteobacteria</taxon>
        <taxon>Vibrionales</taxon>
        <taxon>Vibrionaceae</taxon>
        <taxon>Vibrio</taxon>
    </lineage>
</organism>
<dbReference type="RefSeq" id="WP_072960095.1">
    <property type="nucleotide sequence ID" value="NZ_FQUH01000012.1"/>
</dbReference>
<dbReference type="InterPro" id="IPR029058">
    <property type="entry name" value="AB_hydrolase_fold"/>
</dbReference>
<feature type="domain" description="Thioesterase" evidence="2">
    <location>
        <begin position="4"/>
        <end position="212"/>
    </location>
</feature>
<proteinExistence type="inferred from homology"/>
<reference evidence="4" key="1">
    <citation type="submission" date="2016-11" db="EMBL/GenBank/DDBJ databases">
        <authorList>
            <person name="Varghese N."/>
            <person name="Submissions S."/>
        </authorList>
    </citation>
    <scope>NUCLEOTIDE SEQUENCE [LARGE SCALE GENOMIC DNA]</scope>
    <source>
        <strain evidence="4">DSM 21264</strain>
    </source>
</reference>
<dbReference type="Proteomes" id="UP000184159">
    <property type="component" value="Unassembled WGS sequence"/>
</dbReference>
<dbReference type="PANTHER" id="PTHR11487:SF0">
    <property type="entry name" value="S-ACYL FATTY ACID SYNTHASE THIOESTERASE, MEDIUM CHAIN"/>
    <property type="match status" value="1"/>
</dbReference>
<gene>
    <name evidence="3" type="ORF">SAMN02745781_02598</name>
</gene>
<dbReference type="InterPro" id="IPR012223">
    <property type="entry name" value="TEII"/>
</dbReference>
<evidence type="ECO:0000256" key="1">
    <source>
        <dbReference type="ARBA" id="ARBA00007169"/>
    </source>
</evidence>
<evidence type="ECO:0000313" key="4">
    <source>
        <dbReference type="Proteomes" id="UP000184159"/>
    </source>
</evidence>
<dbReference type="Pfam" id="PF00975">
    <property type="entry name" value="Thioesterase"/>
    <property type="match status" value="1"/>
</dbReference>
<dbReference type="Gene3D" id="3.40.50.1820">
    <property type="entry name" value="alpha/beta hydrolase"/>
    <property type="match status" value="1"/>
</dbReference>
<evidence type="ECO:0000313" key="3">
    <source>
        <dbReference type="EMBL" id="SHF55361.1"/>
    </source>
</evidence>
<protein>
    <submittedName>
        <fullName evidence="3">Surfactin synthase thioesterase subunit</fullName>
    </submittedName>
</protein>
<keyword evidence="4" id="KW-1185">Reference proteome</keyword>
<evidence type="ECO:0000259" key="2">
    <source>
        <dbReference type="Pfam" id="PF00975"/>
    </source>
</evidence>
<accession>A0A1M5CKY4</accession>